<keyword evidence="1 2" id="KW-0645">Protease</keyword>
<dbReference type="Pfam" id="PF01400">
    <property type="entry name" value="Astacin"/>
    <property type="match status" value="1"/>
</dbReference>
<dbReference type="PROSITE" id="PS51864">
    <property type="entry name" value="ASTACIN"/>
    <property type="match status" value="1"/>
</dbReference>
<protein>
    <recommendedName>
        <fullName evidence="2">Metalloendopeptidase</fullName>
        <ecNumber evidence="2">3.4.24.-</ecNumber>
    </recommendedName>
</protein>
<feature type="binding site" evidence="1">
    <location>
        <position position="265"/>
    </location>
    <ligand>
        <name>Zn(2+)</name>
        <dbReference type="ChEBI" id="CHEBI:29105"/>
        <note>catalytic</note>
    </ligand>
</feature>
<evidence type="ECO:0000256" key="1">
    <source>
        <dbReference type="PROSITE-ProRule" id="PRU01211"/>
    </source>
</evidence>
<feature type="binding site" evidence="1">
    <location>
        <position position="255"/>
    </location>
    <ligand>
        <name>Zn(2+)</name>
        <dbReference type="ChEBI" id="CHEBI:29105"/>
        <note>catalytic</note>
    </ligand>
</feature>
<dbReference type="CDD" id="cd04280">
    <property type="entry name" value="ZnMc_astacin_like"/>
    <property type="match status" value="1"/>
</dbReference>
<dbReference type="PRINTS" id="PR00480">
    <property type="entry name" value="ASTACIN"/>
</dbReference>
<reference evidence="5" key="1">
    <citation type="submission" date="2020-11" db="EMBL/GenBank/DDBJ databases">
        <authorList>
            <person name="Tran Van P."/>
        </authorList>
    </citation>
    <scope>NUCLEOTIDE SEQUENCE</scope>
</reference>
<feature type="binding site" evidence="1">
    <location>
        <position position="259"/>
    </location>
    <ligand>
        <name>Zn(2+)</name>
        <dbReference type="ChEBI" id="CHEBI:29105"/>
        <note>catalytic</note>
    </ligand>
</feature>
<feature type="region of interest" description="Disordered" evidence="3">
    <location>
        <begin position="57"/>
        <end position="90"/>
    </location>
</feature>
<dbReference type="EC" id="3.4.24.-" evidence="2"/>
<dbReference type="AlphaFoldDB" id="A0A7R9IYJ2"/>
<keyword evidence="2" id="KW-0732">Signal</keyword>
<dbReference type="SUPFAM" id="SSF55486">
    <property type="entry name" value="Metalloproteases ('zincins'), catalytic domain"/>
    <property type="match status" value="1"/>
</dbReference>
<feature type="signal peptide" evidence="2">
    <location>
        <begin position="1"/>
        <end position="20"/>
    </location>
</feature>
<name>A0A7R9IYJ2_TIMCA</name>
<feature type="active site" evidence="1">
    <location>
        <position position="256"/>
    </location>
</feature>
<dbReference type="InterPro" id="IPR024079">
    <property type="entry name" value="MetalloPept_cat_dom_sf"/>
</dbReference>
<dbReference type="GO" id="GO:0006508">
    <property type="term" value="P:proteolysis"/>
    <property type="evidence" value="ECO:0007669"/>
    <property type="project" value="UniProtKB-KW"/>
</dbReference>
<keyword evidence="1 2" id="KW-0482">Metalloprotease</keyword>
<comment type="caution">
    <text evidence="1">Lacks conserved residue(s) required for the propagation of feature annotation.</text>
</comment>
<dbReference type="GO" id="GO:0008270">
    <property type="term" value="F:zinc ion binding"/>
    <property type="evidence" value="ECO:0007669"/>
    <property type="project" value="UniProtKB-UniRule"/>
</dbReference>
<dbReference type="PANTHER" id="PTHR10127">
    <property type="entry name" value="DISCOIDIN, CUB, EGF, LAMININ , AND ZINC METALLOPROTEASE DOMAIN CONTAINING"/>
    <property type="match status" value="1"/>
</dbReference>
<keyword evidence="1" id="KW-1015">Disulfide bond</keyword>
<dbReference type="GO" id="GO:0004222">
    <property type="term" value="F:metalloendopeptidase activity"/>
    <property type="evidence" value="ECO:0007669"/>
    <property type="project" value="UniProtKB-UniRule"/>
</dbReference>
<dbReference type="InterPro" id="IPR006026">
    <property type="entry name" value="Peptidase_Metallo"/>
</dbReference>
<dbReference type="Gene3D" id="3.40.390.10">
    <property type="entry name" value="Collagenase (Catalytic Domain)"/>
    <property type="match status" value="1"/>
</dbReference>
<evidence type="ECO:0000313" key="5">
    <source>
        <dbReference type="EMBL" id="CAD7569342.1"/>
    </source>
</evidence>
<keyword evidence="1 2" id="KW-0378">Hydrolase</keyword>
<comment type="cofactor">
    <cofactor evidence="1 2">
        <name>Zn(2+)</name>
        <dbReference type="ChEBI" id="CHEBI:29105"/>
    </cofactor>
    <text evidence="1 2">Binds 1 zinc ion per subunit.</text>
</comment>
<feature type="disulfide bond" evidence="1">
    <location>
        <begin position="225"/>
        <end position="247"/>
    </location>
</feature>
<proteinExistence type="predicted"/>
<dbReference type="EMBL" id="OE179640">
    <property type="protein sequence ID" value="CAD7569342.1"/>
    <property type="molecule type" value="Genomic_DNA"/>
</dbReference>
<feature type="domain" description="Peptidase M12A" evidence="4">
    <location>
        <begin position="160"/>
        <end position="360"/>
    </location>
</feature>
<sequence>MNSLCRLTLGALMLSQWSHSLPILDPIYRQRPPPDHIQSVFTALDYSAVYLDSTELTSGDTDNCAPRTEVQDVPAPRSGQGEEQSPTTEPPIVWTAIELDYPSYEEGGLAMPRYSNSYLVPLMPDTPTDTDAVPEEGNFFEGDIILRFGQDMGEPEPTDAVELANFSLWPNATLYYQMGLEFDTDQAKKIREAMDDIQERSCVRFLPRSGDTLTYVQLQNMGDKCASHVGYTPRIGPIDLYLSSPRCLKRGSIQHELFHSLGFWHEHNRSDRNKFVTIIWGNIKKGREHDFRSRPQMRNRSKRLPYDYGSVMHYRAKAFSKNRRIPTIVPRDPHALYKIGQRKRYSEIDLAKLNRMYNCGPEYYSGTDIDAKKKDAGSTISNKTMGNAASSSTTTPLPIVSVKFVWSRRRSLPELVLARLSVPSVDTRTVLVPASEPSDIVTRRKERRVNVFNTDSRCPSRTLWRPVDGNLGLAAASPPPH</sequence>
<keyword evidence="1 2" id="KW-0479">Metal-binding</keyword>
<evidence type="ECO:0000259" key="4">
    <source>
        <dbReference type="PROSITE" id="PS51864"/>
    </source>
</evidence>
<dbReference type="InterPro" id="IPR034035">
    <property type="entry name" value="Astacin-like_dom"/>
</dbReference>
<organism evidence="5">
    <name type="scientific">Timema californicum</name>
    <name type="common">California timema</name>
    <name type="synonym">Walking stick</name>
    <dbReference type="NCBI Taxonomy" id="61474"/>
    <lineage>
        <taxon>Eukaryota</taxon>
        <taxon>Metazoa</taxon>
        <taxon>Ecdysozoa</taxon>
        <taxon>Arthropoda</taxon>
        <taxon>Hexapoda</taxon>
        <taxon>Insecta</taxon>
        <taxon>Pterygota</taxon>
        <taxon>Neoptera</taxon>
        <taxon>Polyneoptera</taxon>
        <taxon>Phasmatodea</taxon>
        <taxon>Timematodea</taxon>
        <taxon>Timematoidea</taxon>
        <taxon>Timematidae</taxon>
        <taxon>Timema</taxon>
    </lineage>
</organism>
<dbReference type="SMART" id="SM00235">
    <property type="entry name" value="ZnMc"/>
    <property type="match status" value="1"/>
</dbReference>
<keyword evidence="1 2" id="KW-0862">Zinc</keyword>
<evidence type="ECO:0000256" key="2">
    <source>
        <dbReference type="RuleBase" id="RU361183"/>
    </source>
</evidence>
<dbReference type="InterPro" id="IPR001506">
    <property type="entry name" value="Peptidase_M12A"/>
</dbReference>
<feature type="chain" id="PRO_5031601533" description="Metalloendopeptidase" evidence="2">
    <location>
        <begin position="21"/>
        <end position="481"/>
    </location>
</feature>
<accession>A0A7R9IYJ2</accession>
<dbReference type="PANTHER" id="PTHR10127:SF886">
    <property type="entry name" value="ASTACIN-LIKE METALLOENDOPEPTIDASE"/>
    <property type="match status" value="1"/>
</dbReference>
<gene>
    <name evidence="5" type="ORF">TCMB3V08_LOCUS2082</name>
</gene>
<evidence type="ECO:0000256" key="3">
    <source>
        <dbReference type="SAM" id="MobiDB-lite"/>
    </source>
</evidence>